<dbReference type="EMBL" id="JROM01000021">
    <property type="protein sequence ID" value="KHE74498.1"/>
    <property type="molecule type" value="Genomic_DNA"/>
</dbReference>
<feature type="compositionally biased region" description="Low complexity" evidence="1">
    <location>
        <begin position="1"/>
        <end position="14"/>
    </location>
</feature>
<name>A0A0B0DAT2_9MICC</name>
<dbReference type="STRING" id="223184.AS25_06780"/>
<feature type="transmembrane region" description="Helical" evidence="2">
    <location>
        <begin position="71"/>
        <end position="91"/>
    </location>
</feature>
<evidence type="ECO:0000313" key="4">
    <source>
        <dbReference type="Proteomes" id="UP000030664"/>
    </source>
</evidence>
<keyword evidence="2" id="KW-1133">Transmembrane helix</keyword>
<evidence type="ECO:0000313" key="3">
    <source>
        <dbReference type="EMBL" id="KHE74498.1"/>
    </source>
</evidence>
<dbReference type="InterPro" id="IPR025339">
    <property type="entry name" value="DUF4245"/>
</dbReference>
<comment type="caution">
    <text evidence="3">The sequence shown here is derived from an EMBL/GenBank/DDBJ whole genome shotgun (WGS) entry which is preliminary data.</text>
</comment>
<gene>
    <name evidence="3" type="ORF">AS25_06780</name>
</gene>
<keyword evidence="2" id="KW-0812">Transmembrane</keyword>
<evidence type="ECO:0008006" key="5">
    <source>
        <dbReference type="Google" id="ProtNLM"/>
    </source>
</evidence>
<dbReference type="Proteomes" id="UP000030664">
    <property type="component" value="Unassembled WGS sequence"/>
</dbReference>
<keyword evidence="2" id="KW-0472">Membrane</keyword>
<dbReference type="RefSeq" id="WP_035963677.1">
    <property type="nucleotide sequence ID" value="NZ_JROM01000021.1"/>
</dbReference>
<reference evidence="3 4" key="1">
    <citation type="submission" date="2014-09" db="EMBL/GenBank/DDBJ databases">
        <title>High-quality draft genome sequence of Kocuria marina SO9-6, an actinobacterium isolated from a copper mine.</title>
        <authorList>
            <person name="Castro D.B."/>
            <person name="Pereira L.B."/>
            <person name="Silva M.V."/>
            <person name="Silva B.P."/>
            <person name="Zanardi B.R."/>
            <person name="Carlos C."/>
            <person name="Belgini D.R."/>
            <person name="Limache E.G."/>
            <person name="Lacerda G.V."/>
            <person name="Nery M.B."/>
            <person name="Gomes M.B."/>
            <person name="Souza S."/>
            <person name="Silva T.M."/>
            <person name="Rodrigues V.D."/>
            <person name="Paulino L.C."/>
            <person name="Vicentini R."/>
            <person name="Ferraz L.F."/>
            <person name="Ottoboni L.M."/>
        </authorList>
    </citation>
    <scope>NUCLEOTIDE SEQUENCE [LARGE SCALE GENOMIC DNA]</scope>
    <source>
        <strain evidence="3 4">SO9-6</strain>
    </source>
</reference>
<dbReference type="AlphaFoldDB" id="A0A0B0DAT2"/>
<dbReference type="Pfam" id="PF14030">
    <property type="entry name" value="DUF4245"/>
    <property type="match status" value="1"/>
</dbReference>
<proteinExistence type="predicted"/>
<sequence>MSSSASGPGAGSSPDPRDAHAAPASAVPDPTAGGPAAPASAAADDAATPDADQAPVPQLTRKQASRINAPIRGMVISMLVLILLLLPFLWLQPKPDAQPYRAHVDVSEEARFAGDQAPFTPAAPALGDGWSANYARWEAQSQDGVPLWNVGFLSPGYHLVDMAQTARSNPTWLAQRTQLIPPTDERTVNGITWQIHHRDASGKQDEFTAWVGELKDSTVVLSGQAPSAEFEHVAGAVSGQ</sequence>
<protein>
    <recommendedName>
        <fullName evidence="5">DUF4245 domain-containing protein</fullName>
    </recommendedName>
</protein>
<accession>A0A0B0DAT2</accession>
<evidence type="ECO:0000256" key="1">
    <source>
        <dbReference type="SAM" id="MobiDB-lite"/>
    </source>
</evidence>
<feature type="compositionally biased region" description="Low complexity" evidence="1">
    <location>
        <begin position="26"/>
        <end position="58"/>
    </location>
</feature>
<feature type="region of interest" description="Disordered" evidence="1">
    <location>
        <begin position="1"/>
        <end position="61"/>
    </location>
</feature>
<organism evidence="3 4">
    <name type="scientific">Kocuria marina</name>
    <dbReference type="NCBI Taxonomy" id="223184"/>
    <lineage>
        <taxon>Bacteria</taxon>
        <taxon>Bacillati</taxon>
        <taxon>Actinomycetota</taxon>
        <taxon>Actinomycetes</taxon>
        <taxon>Micrococcales</taxon>
        <taxon>Micrococcaceae</taxon>
        <taxon>Kocuria</taxon>
    </lineage>
</organism>
<evidence type="ECO:0000256" key="2">
    <source>
        <dbReference type="SAM" id="Phobius"/>
    </source>
</evidence>
<dbReference type="eggNOG" id="ENOG50330AZ">
    <property type="taxonomic scope" value="Bacteria"/>
</dbReference>